<evidence type="ECO:0000256" key="5">
    <source>
        <dbReference type="ARBA" id="ARBA00023157"/>
    </source>
</evidence>
<dbReference type="Gene3D" id="3.90.70.10">
    <property type="entry name" value="Cysteine proteinases"/>
    <property type="match status" value="1"/>
</dbReference>
<dbReference type="InterPro" id="IPR025661">
    <property type="entry name" value="Pept_asp_AS"/>
</dbReference>
<dbReference type="PRINTS" id="PR00705">
    <property type="entry name" value="PAPAIN"/>
</dbReference>
<feature type="non-terminal residue" evidence="12">
    <location>
        <position position="309"/>
    </location>
</feature>
<evidence type="ECO:0000313" key="12">
    <source>
        <dbReference type="EMBL" id="EPS62067.1"/>
    </source>
</evidence>
<keyword evidence="2" id="KW-0645">Protease</keyword>
<dbReference type="Pfam" id="PF00112">
    <property type="entry name" value="Peptidase_C1"/>
    <property type="match status" value="1"/>
</dbReference>
<dbReference type="Pfam" id="PF08246">
    <property type="entry name" value="Inhibitor_I29"/>
    <property type="match status" value="1"/>
</dbReference>
<dbReference type="AlphaFoldDB" id="S8DQK5"/>
<dbReference type="CDD" id="cd02248">
    <property type="entry name" value="Peptidase_C1A"/>
    <property type="match status" value="1"/>
</dbReference>
<feature type="non-terminal residue" evidence="12">
    <location>
        <position position="1"/>
    </location>
</feature>
<evidence type="ECO:0000256" key="2">
    <source>
        <dbReference type="ARBA" id="ARBA00022670"/>
    </source>
</evidence>
<dbReference type="EMBL" id="AUSU01006415">
    <property type="protein sequence ID" value="EPS62067.1"/>
    <property type="molecule type" value="Genomic_DNA"/>
</dbReference>
<protein>
    <recommendedName>
        <fullName evidence="9">Actinidain</fullName>
        <ecNumber evidence="8">3.4.22.14</ecNumber>
    </recommendedName>
</protein>
<dbReference type="PROSITE" id="PS00139">
    <property type="entry name" value="THIOL_PROTEASE_CYS"/>
    <property type="match status" value="1"/>
</dbReference>
<keyword evidence="5" id="KW-1015">Disulfide bond</keyword>
<comment type="caution">
    <text evidence="12">The sequence shown here is derived from an EMBL/GenBank/DDBJ whole genome shotgun (WGS) entry which is preliminary data.</text>
</comment>
<feature type="domain" description="Cathepsin propeptide inhibitor" evidence="11">
    <location>
        <begin position="10"/>
        <end position="67"/>
    </location>
</feature>
<dbReference type="GO" id="GO:0004197">
    <property type="term" value="F:cysteine-type endopeptidase activity"/>
    <property type="evidence" value="ECO:0007669"/>
    <property type="project" value="UniProtKB-EC"/>
</dbReference>
<keyword evidence="4" id="KW-0788">Thiol protease</keyword>
<proteinExistence type="inferred from homology"/>
<evidence type="ECO:0000256" key="4">
    <source>
        <dbReference type="ARBA" id="ARBA00022807"/>
    </source>
</evidence>
<evidence type="ECO:0000256" key="9">
    <source>
        <dbReference type="ARBA" id="ARBA00068904"/>
    </source>
</evidence>
<dbReference type="SMART" id="SM00848">
    <property type="entry name" value="Inhibitor_I29"/>
    <property type="match status" value="1"/>
</dbReference>
<dbReference type="InterPro" id="IPR000169">
    <property type="entry name" value="Pept_cys_AS"/>
</dbReference>
<comment type="catalytic activity">
    <reaction evidence="6">
        <text>Specificity close to that of papain.</text>
        <dbReference type="EC" id="3.4.22.14"/>
    </reaction>
</comment>
<evidence type="ECO:0000259" key="10">
    <source>
        <dbReference type="SMART" id="SM00645"/>
    </source>
</evidence>
<accession>S8DQK5</accession>
<evidence type="ECO:0000256" key="8">
    <source>
        <dbReference type="ARBA" id="ARBA00066502"/>
    </source>
</evidence>
<evidence type="ECO:0000256" key="1">
    <source>
        <dbReference type="ARBA" id="ARBA00008455"/>
    </source>
</evidence>
<comment type="similarity">
    <text evidence="1">Belongs to the peptidase C1 family.</text>
</comment>
<keyword evidence="13" id="KW-1185">Reference proteome</keyword>
<name>S8DQK5_9LAMI</name>
<dbReference type="InterPro" id="IPR013128">
    <property type="entry name" value="Peptidase_C1A"/>
</dbReference>
<feature type="domain" description="Peptidase C1A papain C-terminal" evidence="10">
    <location>
        <begin position="94"/>
        <end position="308"/>
    </location>
</feature>
<dbReference type="PANTHER" id="PTHR12411">
    <property type="entry name" value="CYSTEINE PROTEASE FAMILY C1-RELATED"/>
    <property type="match status" value="1"/>
</dbReference>
<dbReference type="InterPro" id="IPR000668">
    <property type="entry name" value="Peptidase_C1A_C"/>
</dbReference>
<dbReference type="OrthoDB" id="10253408at2759"/>
<evidence type="ECO:0000313" key="13">
    <source>
        <dbReference type="Proteomes" id="UP000015453"/>
    </source>
</evidence>
<evidence type="ECO:0000256" key="3">
    <source>
        <dbReference type="ARBA" id="ARBA00022801"/>
    </source>
</evidence>
<evidence type="ECO:0000256" key="6">
    <source>
        <dbReference type="ARBA" id="ARBA00050389"/>
    </source>
</evidence>
<evidence type="ECO:0000259" key="11">
    <source>
        <dbReference type="SMART" id="SM00848"/>
    </source>
</evidence>
<evidence type="ECO:0000256" key="7">
    <source>
        <dbReference type="ARBA" id="ARBA00058326"/>
    </source>
</evidence>
<dbReference type="Proteomes" id="UP000015453">
    <property type="component" value="Unassembled WGS sequence"/>
</dbReference>
<dbReference type="InterPro" id="IPR039417">
    <property type="entry name" value="Peptidase_C1A_papain-like"/>
</dbReference>
<dbReference type="FunFam" id="3.90.70.10:FF:000068">
    <property type="entry name" value="Cysteine protease 1"/>
    <property type="match status" value="1"/>
</dbReference>
<dbReference type="PROSITE" id="PS00639">
    <property type="entry name" value="THIOL_PROTEASE_HIS"/>
    <property type="match status" value="1"/>
</dbReference>
<gene>
    <name evidence="12" type="ORF">M569_12725</name>
</gene>
<dbReference type="GO" id="GO:0006508">
    <property type="term" value="P:proteolysis"/>
    <property type="evidence" value="ECO:0007669"/>
    <property type="project" value="UniProtKB-KW"/>
</dbReference>
<dbReference type="InterPro" id="IPR025660">
    <property type="entry name" value="Pept_his_AS"/>
</dbReference>
<dbReference type="EC" id="3.4.22.14" evidence="8"/>
<dbReference type="PROSITE" id="PS00640">
    <property type="entry name" value="THIOL_PROTEASE_ASN"/>
    <property type="match status" value="1"/>
</dbReference>
<sequence length="309" mass="33423">RPEDETKSMFESWAAKHKKSYADSDQKARRFEIFKDNLKYVEERNAAGDRKYKLGLNRFSDLTNEEYRTGFLGRKPNRSPGTKSVGFATGNGSVPAAVDWRTRGAVTPVKDQGNCGTCWAFSAIASVEGINEIVTGNLISLSEQELVDCDTNDDGCGGGDMDTAFQFIIINGGIDTEADYPYKQADGRCNKQKRNKKAVSITGYVDVTPNSETALQAAAANQPVSVGIEAGGQDFQNYESGIFTGSCGTDIDHGVAVVGYGTQGGVDYWIVKNSWGSDWGEGGYIRMQRNVGSKTGLCGIAMEGVYPTK</sequence>
<dbReference type="SMART" id="SM00645">
    <property type="entry name" value="Pept_C1"/>
    <property type="match status" value="1"/>
</dbReference>
<dbReference type="InterPro" id="IPR013201">
    <property type="entry name" value="Prot_inhib_I29"/>
</dbReference>
<dbReference type="SUPFAM" id="SSF54001">
    <property type="entry name" value="Cysteine proteinases"/>
    <property type="match status" value="1"/>
</dbReference>
<organism evidence="12 13">
    <name type="scientific">Genlisea aurea</name>
    <dbReference type="NCBI Taxonomy" id="192259"/>
    <lineage>
        <taxon>Eukaryota</taxon>
        <taxon>Viridiplantae</taxon>
        <taxon>Streptophyta</taxon>
        <taxon>Embryophyta</taxon>
        <taxon>Tracheophyta</taxon>
        <taxon>Spermatophyta</taxon>
        <taxon>Magnoliopsida</taxon>
        <taxon>eudicotyledons</taxon>
        <taxon>Gunneridae</taxon>
        <taxon>Pentapetalae</taxon>
        <taxon>asterids</taxon>
        <taxon>lamiids</taxon>
        <taxon>Lamiales</taxon>
        <taxon>Lentibulariaceae</taxon>
        <taxon>Genlisea</taxon>
    </lineage>
</organism>
<reference evidence="12 13" key="1">
    <citation type="journal article" date="2013" name="BMC Genomics">
        <title>The miniature genome of a carnivorous plant Genlisea aurea contains a low number of genes and short non-coding sequences.</title>
        <authorList>
            <person name="Leushkin E.V."/>
            <person name="Sutormin R.A."/>
            <person name="Nabieva E.R."/>
            <person name="Penin A.A."/>
            <person name="Kondrashov A.S."/>
            <person name="Logacheva M.D."/>
        </authorList>
    </citation>
    <scope>NUCLEOTIDE SEQUENCE [LARGE SCALE GENOMIC DNA]</scope>
</reference>
<keyword evidence="3" id="KW-0378">Hydrolase</keyword>
<dbReference type="InterPro" id="IPR038765">
    <property type="entry name" value="Papain-like_cys_pep_sf"/>
</dbReference>
<comment type="function">
    <text evidence="7">Cysteine protease responsible for the cleavage of kiwellin into kissper and KiTH.</text>
</comment>